<reference evidence="3" key="2">
    <citation type="journal article" date="2023" name="IMA Fungus">
        <title>Comparative genomic study of the Penicillium genus elucidates a diverse pangenome and 15 lateral gene transfer events.</title>
        <authorList>
            <person name="Petersen C."/>
            <person name="Sorensen T."/>
            <person name="Nielsen M.R."/>
            <person name="Sondergaard T.E."/>
            <person name="Sorensen J.L."/>
            <person name="Fitzpatrick D.A."/>
            <person name="Frisvad J.C."/>
            <person name="Nielsen K.L."/>
        </authorList>
    </citation>
    <scope>NUCLEOTIDE SEQUENCE</scope>
    <source>
        <strain evidence="3">IBT 17660</strain>
    </source>
</reference>
<keyword evidence="2" id="KW-0732">Signal</keyword>
<dbReference type="OrthoDB" id="4362587at2759"/>
<accession>A0A9W9X9I4</accession>
<organism evidence="3 4">
    <name type="scientific">Penicillium desertorum</name>
    <dbReference type="NCBI Taxonomy" id="1303715"/>
    <lineage>
        <taxon>Eukaryota</taxon>
        <taxon>Fungi</taxon>
        <taxon>Dikarya</taxon>
        <taxon>Ascomycota</taxon>
        <taxon>Pezizomycotina</taxon>
        <taxon>Eurotiomycetes</taxon>
        <taxon>Eurotiomycetidae</taxon>
        <taxon>Eurotiales</taxon>
        <taxon>Aspergillaceae</taxon>
        <taxon>Penicillium</taxon>
    </lineage>
</organism>
<protein>
    <recommendedName>
        <fullName evidence="5">Secreted protein</fullName>
    </recommendedName>
</protein>
<comment type="caution">
    <text evidence="3">The sequence shown here is derived from an EMBL/GenBank/DDBJ whole genome shotgun (WGS) entry which is preliminary data.</text>
</comment>
<evidence type="ECO:0000313" key="4">
    <source>
        <dbReference type="Proteomes" id="UP001147760"/>
    </source>
</evidence>
<sequence length="138" mass="15896">MFVWATRMGFISLPFLLLELFSTLRPRPIASFSFHLLLSNWPTASPKRGKKKRKKRSHSGHWHAPGQAHDAKSRLNYIDITLISSSLIQPHCWVAGAAVTTIMNPQNLASLFITHDIGLYRWSFLFYAWHFLSRGDYP</sequence>
<feature type="signal peptide" evidence="2">
    <location>
        <begin position="1"/>
        <end position="26"/>
    </location>
</feature>
<name>A0A9W9X9I4_9EURO</name>
<keyword evidence="4" id="KW-1185">Reference proteome</keyword>
<feature type="region of interest" description="Disordered" evidence="1">
    <location>
        <begin position="44"/>
        <end position="68"/>
    </location>
</feature>
<dbReference type="Proteomes" id="UP001147760">
    <property type="component" value="Unassembled WGS sequence"/>
</dbReference>
<evidence type="ECO:0008006" key="5">
    <source>
        <dbReference type="Google" id="ProtNLM"/>
    </source>
</evidence>
<evidence type="ECO:0000256" key="2">
    <source>
        <dbReference type="SAM" id="SignalP"/>
    </source>
</evidence>
<dbReference type="AlphaFoldDB" id="A0A9W9X9I4"/>
<reference evidence="3" key="1">
    <citation type="submission" date="2022-12" db="EMBL/GenBank/DDBJ databases">
        <authorList>
            <person name="Petersen C."/>
        </authorList>
    </citation>
    <scope>NUCLEOTIDE SEQUENCE</scope>
    <source>
        <strain evidence="3">IBT 17660</strain>
    </source>
</reference>
<dbReference type="EMBL" id="JAPWDO010000001">
    <property type="protein sequence ID" value="KAJ5486963.1"/>
    <property type="molecule type" value="Genomic_DNA"/>
</dbReference>
<evidence type="ECO:0000313" key="3">
    <source>
        <dbReference type="EMBL" id="KAJ5486963.1"/>
    </source>
</evidence>
<feature type="chain" id="PRO_5040970834" description="Secreted protein" evidence="2">
    <location>
        <begin position="27"/>
        <end position="138"/>
    </location>
</feature>
<feature type="compositionally biased region" description="Basic residues" evidence="1">
    <location>
        <begin position="47"/>
        <end position="61"/>
    </location>
</feature>
<evidence type="ECO:0000256" key="1">
    <source>
        <dbReference type="SAM" id="MobiDB-lite"/>
    </source>
</evidence>
<proteinExistence type="predicted"/>
<gene>
    <name evidence="3" type="ORF">N7530_001263</name>
</gene>